<evidence type="ECO:0000259" key="5">
    <source>
        <dbReference type="PROSITE" id="PS51718"/>
    </source>
</evidence>
<dbReference type="Pfam" id="PF00350">
    <property type="entry name" value="Dynamin_N"/>
    <property type="match status" value="1"/>
</dbReference>
<dbReference type="InterPro" id="IPR020850">
    <property type="entry name" value="GED_dom"/>
</dbReference>
<dbReference type="PANTHER" id="PTHR11566">
    <property type="entry name" value="DYNAMIN"/>
    <property type="match status" value="1"/>
</dbReference>
<dbReference type="SMART" id="SM00053">
    <property type="entry name" value="DYNc"/>
    <property type="match status" value="1"/>
</dbReference>
<name>A0AAQ3M822_9PEZI</name>
<dbReference type="GO" id="GO:0006897">
    <property type="term" value="P:endocytosis"/>
    <property type="evidence" value="ECO:0007669"/>
    <property type="project" value="TreeGrafter"/>
</dbReference>
<protein>
    <recommendedName>
        <fullName evidence="8">Dynamin GTPase</fullName>
    </recommendedName>
</protein>
<evidence type="ECO:0000313" key="6">
    <source>
        <dbReference type="EMBL" id="WPH01631.1"/>
    </source>
</evidence>
<dbReference type="GO" id="GO:0000266">
    <property type="term" value="P:mitochondrial fission"/>
    <property type="evidence" value="ECO:0007669"/>
    <property type="project" value="TreeGrafter"/>
</dbReference>
<keyword evidence="2" id="KW-0342">GTP-binding</keyword>
<evidence type="ECO:0000256" key="3">
    <source>
        <dbReference type="SAM" id="MobiDB-lite"/>
    </source>
</evidence>
<accession>A0AAQ3M822</accession>
<dbReference type="GO" id="GO:0048312">
    <property type="term" value="P:intracellular distribution of mitochondria"/>
    <property type="evidence" value="ECO:0007669"/>
    <property type="project" value="TreeGrafter"/>
</dbReference>
<dbReference type="InterPro" id="IPR001401">
    <property type="entry name" value="Dynamin_GTPase"/>
</dbReference>
<evidence type="ECO:0000256" key="2">
    <source>
        <dbReference type="ARBA" id="ARBA00023134"/>
    </source>
</evidence>
<dbReference type="Proteomes" id="UP001303373">
    <property type="component" value="Chromosome 6"/>
</dbReference>
<dbReference type="GO" id="GO:0005525">
    <property type="term" value="F:GTP binding"/>
    <property type="evidence" value="ECO:0007669"/>
    <property type="project" value="InterPro"/>
</dbReference>
<dbReference type="PRINTS" id="PR00195">
    <property type="entry name" value="DYNAMIN"/>
</dbReference>
<dbReference type="GO" id="GO:0016559">
    <property type="term" value="P:peroxisome fission"/>
    <property type="evidence" value="ECO:0007669"/>
    <property type="project" value="TreeGrafter"/>
</dbReference>
<dbReference type="GO" id="GO:0005739">
    <property type="term" value="C:mitochondrion"/>
    <property type="evidence" value="ECO:0007669"/>
    <property type="project" value="TreeGrafter"/>
</dbReference>
<dbReference type="AlphaFoldDB" id="A0AAQ3M822"/>
<dbReference type="InterPro" id="IPR000375">
    <property type="entry name" value="Dynamin_stalk"/>
</dbReference>
<evidence type="ECO:0000256" key="1">
    <source>
        <dbReference type="ARBA" id="ARBA00022741"/>
    </source>
</evidence>
<feature type="domain" description="Dynamin-type G" evidence="5">
    <location>
        <begin position="49"/>
        <end position="341"/>
    </location>
</feature>
<dbReference type="PROSITE" id="PS51718">
    <property type="entry name" value="G_DYNAMIN_2"/>
    <property type="match status" value="1"/>
</dbReference>
<feature type="domain" description="GED" evidence="4">
    <location>
        <begin position="652"/>
        <end position="739"/>
    </location>
</feature>
<feature type="compositionally biased region" description="Acidic residues" evidence="3">
    <location>
        <begin position="439"/>
        <end position="454"/>
    </location>
</feature>
<dbReference type="GO" id="GO:0005874">
    <property type="term" value="C:microtubule"/>
    <property type="evidence" value="ECO:0007669"/>
    <property type="project" value="TreeGrafter"/>
</dbReference>
<dbReference type="CDD" id="cd08771">
    <property type="entry name" value="DLP_1"/>
    <property type="match status" value="1"/>
</dbReference>
<feature type="region of interest" description="Disordered" evidence="3">
    <location>
        <begin position="435"/>
        <end position="454"/>
    </location>
</feature>
<dbReference type="GO" id="GO:0008017">
    <property type="term" value="F:microtubule binding"/>
    <property type="evidence" value="ECO:0007669"/>
    <property type="project" value="TreeGrafter"/>
</dbReference>
<keyword evidence="1" id="KW-0547">Nucleotide-binding</keyword>
<proteinExistence type="predicted"/>
<sequence>MPSASSFVSISPLSHFYLLEVVRSFLSLQLDERTLNKIDQLFSVGIGDHIHLPQLVVVGDQSSGKSSVLEGLTRLPFPRDSGLCTRFATQITFRRAPQSAISVSIIPAKSTSAEDADRLRAWQKKDLKELDIKSFSDIMREVNAVMKLKNSDGEGGSETFSQNVLKLDVSGPDQEHFSIVDVPGIFRVATEGITTDADKDMVREMVQSYMRNQRSVMLAVIPANVDVATQEILTLAKEHDPDGRRTIGVLTKPDLVDQGAEQGVMDLVNGLKHKLRLGWSIVRNLSQNQLQSQAAQRAALEEKFFANTEPWNRLHRDRVGILSLKSRLAEILASLIRHEFPKVKLEINKQLNEAKQEALKLGPSRVTAFEQQKYLLTLSTEFQKIVATALRADYYANAWFSNSKERRIATFAVDLNERFGKDMHALGHLYSFASPEERQTDEDDTEYPEDWELSSDDSDGISFKIDKNEPDLTVLDYGTDPTYFKYPKDGILAWISNIHRKSRGFELGTFNTNLLAAAMNAQSRNWRALALNYISILITKSHGFVKSLLTEICPDDSVRDALLSALMDDLLEIYQNAINHVNFLLRIERSGVPATLNHYFNENLQKSRQDRVRSSLEEHSFECNELDGKKSKAIRVQDVKQTSNMSNSEHVVLEIHDILEAYYKVALKRFTDNVAMQAADNFLINGPVTPLKLFSPAFVAALSEEQLAAICEEDNGLKRKRNNLEKKIQDLQMAKKIIA</sequence>
<dbReference type="PROSITE" id="PS51388">
    <property type="entry name" value="GED"/>
    <property type="match status" value="1"/>
</dbReference>
<gene>
    <name evidence="6" type="ORF">R9X50_00448100</name>
</gene>
<evidence type="ECO:0000313" key="7">
    <source>
        <dbReference type="Proteomes" id="UP001303373"/>
    </source>
</evidence>
<dbReference type="GO" id="GO:0003924">
    <property type="term" value="F:GTPase activity"/>
    <property type="evidence" value="ECO:0007669"/>
    <property type="project" value="InterPro"/>
</dbReference>
<dbReference type="EMBL" id="CP138585">
    <property type="protein sequence ID" value="WPH01631.1"/>
    <property type="molecule type" value="Genomic_DNA"/>
</dbReference>
<keyword evidence="7" id="KW-1185">Reference proteome</keyword>
<organism evidence="6 7">
    <name type="scientific">Acrodontium crateriforme</name>
    <dbReference type="NCBI Taxonomy" id="150365"/>
    <lineage>
        <taxon>Eukaryota</taxon>
        <taxon>Fungi</taxon>
        <taxon>Dikarya</taxon>
        <taxon>Ascomycota</taxon>
        <taxon>Pezizomycotina</taxon>
        <taxon>Dothideomycetes</taxon>
        <taxon>Dothideomycetidae</taxon>
        <taxon>Mycosphaerellales</taxon>
        <taxon>Teratosphaeriaceae</taxon>
        <taxon>Acrodontium</taxon>
    </lineage>
</organism>
<dbReference type="Gene3D" id="3.40.50.300">
    <property type="entry name" value="P-loop containing nucleotide triphosphate hydrolases"/>
    <property type="match status" value="1"/>
</dbReference>
<dbReference type="InterPro" id="IPR027417">
    <property type="entry name" value="P-loop_NTPase"/>
</dbReference>
<dbReference type="GO" id="GO:0016020">
    <property type="term" value="C:membrane"/>
    <property type="evidence" value="ECO:0007669"/>
    <property type="project" value="TreeGrafter"/>
</dbReference>
<dbReference type="InterPro" id="IPR022812">
    <property type="entry name" value="Dynamin"/>
</dbReference>
<dbReference type="PANTHER" id="PTHR11566:SF215">
    <property type="entry name" value="DYNAMIN GTPASE"/>
    <property type="match status" value="1"/>
</dbReference>
<evidence type="ECO:0000259" key="4">
    <source>
        <dbReference type="PROSITE" id="PS51388"/>
    </source>
</evidence>
<dbReference type="Pfam" id="PF01031">
    <property type="entry name" value="Dynamin_M"/>
    <property type="match status" value="1"/>
</dbReference>
<evidence type="ECO:0008006" key="8">
    <source>
        <dbReference type="Google" id="ProtNLM"/>
    </source>
</evidence>
<dbReference type="SUPFAM" id="SSF52540">
    <property type="entry name" value="P-loop containing nucleoside triphosphate hydrolases"/>
    <property type="match status" value="1"/>
</dbReference>
<dbReference type="FunFam" id="3.40.50.300:FF:001425">
    <property type="entry name" value="Dynamin GTPase, putative"/>
    <property type="match status" value="1"/>
</dbReference>
<reference evidence="6 7" key="1">
    <citation type="submission" date="2023-11" db="EMBL/GenBank/DDBJ databases">
        <title>An acidophilic fungus is an integral part of prey digestion in a carnivorous sundew plant.</title>
        <authorList>
            <person name="Tsai I.J."/>
        </authorList>
    </citation>
    <scope>NUCLEOTIDE SEQUENCE [LARGE SCALE GENOMIC DNA]</scope>
    <source>
        <strain evidence="6">169a</strain>
    </source>
</reference>
<dbReference type="InterPro" id="IPR045063">
    <property type="entry name" value="Dynamin_N"/>
</dbReference>
<dbReference type="InterPro" id="IPR030381">
    <property type="entry name" value="G_DYNAMIN_dom"/>
</dbReference>